<dbReference type="Gene3D" id="3.40.50.300">
    <property type="entry name" value="P-loop containing nucleotide triphosphate hydrolases"/>
    <property type="match status" value="2"/>
</dbReference>
<feature type="domain" description="Helicase C-terminal" evidence="9">
    <location>
        <begin position="220"/>
        <end position="373"/>
    </location>
</feature>
<evidence type="ECO:0000259" key="8">
    <source>
        <dbReference type="PROSITE" id="PS51192"/>
    </source>
</evidence>
<dbReference type="InterPro" id="IPR027417">
    <property type="entry name" value="P-loop_NTPase"/>
</dbReference>
<dbReference type="InterPro" id="IPR011545">
    <property type="entry name" value="DEAD/DEAH_box_helicase_dom"/>
</dbReference>
<organism evidence="10 11">
    <name type="scientific">Ligilactobacillus pabuli</name>
    <dbReference type="NCBI Taxonomy" id="2886039"/>
    <lineage>
        <taxon>Bacteria</taxon>
        <taxon>Bacillati</taxon>
        <taxon>Bacillota</taxon>
        <taxon>Bacilli</taxon>
        <taxon>Lactobacillales</taxon>
        <taxon>Lactobacillaceae</taxon>
        <taxon>Ligilactobacillus</taxon>
    </lineage>
</organism>
<evidence type="ECO:0000313" key="11">
    <source>
        <dbReference type="Proteomes" id="UP001055149"/>
    </source>
</evidence>
<dbReference type="GO" id="GO:0004386">
    <property type="term" value="F:helicase activity"/>
    <property type="evidence" value="ECO:0007669"/>
    <property type="project" value="UniProtKB-KW"/>
</dbReference>
<dbReference type="SMART" id="SM00487">
    <property type="entry name" value="DEXDc"/>
    <property type="match status" value="1"/>
</dbReference>
<dbReference type="Pfam" id="PF00270">
    <property type="entry name" value="DEAD"/>
    <property type="match status" value="1"/>
</dbReference>
<gene>
    <name evidence="10" type="primary">recQ</name>
    <name evidence="10" type="ORF">LPAF129_01320</name>
</gene>
<dbReference type="CDD" id="cd17920">
    <property type="entry name" value="DEXHc_RecQ"/>
    <property type="match status" value="1"/>
</dbReference>
<dbReference type="PROSITE" id="PS51192">
    <property type="entry name" value="HELICASE_ATP_BIND_1"/>
    <property type="match status" value="1"/>
</dbReference>
<dbReference type="SMART" id="SM00490">
    <property type="entry name" value="HELICc"/>
    <property type="match status" value="1"/>
</dbReference>
<keyword evidence="5" id="KW-0238">DNA-binding</keyword>
<evidence type="ECO:0000259" key="9">
    <source>
        <dbReference type="PROSITE" id="PS51194"/>
    </source>
</evidence>
<keyword evidence="2" id="KW-0378">Hydrolase</keyword>
<evidence type="ECO:0000256" key="6">
    <source>
        <dbReference type="ARBA" id="ARBA00044535"/>
    </source>
</evidence>
<accession>A0ABQ5JG27</accession>
<dbReference type="InterPro" id="IPR032284">
    <property type="entry name" value="RecQ_Zn-bd"/>
</dbReference>
<keyword evidence="1" id="KW-0547">Nucleotide-binding</keyword>
<dbReference type="Proteomes" id="UP001055149">
    <property type="component" value="Unassembled WGS sequence"/>
</dbReference>
<evidence type="ECO:0000256" key="1">
    <source>
        <dbReference type="ARBA" id="ARBA00022741"/>
    </source>
</evidence>
<dbReference type="PROSITE" id="PS00690">
    <property type="entry name" value="DEAH_ATP_HELICASE"/>
    <property type="match status" value="1"/>
</dbReference>
<evidence type="ECO:0000256" key="5">
    <source>
        <dbReference type="ARBA" id="ARBA00023125"/>
    </source>
</evidence>
<dbReference type="PANTHER" id="PTHR13710:SF84">
    <property type="entry name" value="ATP-DEPENDENT DNA HELICASE RECS-RELATED"/>
    <property type="match status" value="1"/>
</dbReference>
<dbReference type="Pfam" id="PF00271">
    <property type="entry name" value="Helicase_C"/>
    <property type="match status" value="1"/>
</dbReference>
<dbReference type="InterPro" id="IPR004589">
    <property type="entry name" value="DNA_helicase_ATP-dep_RecQ"/>
</dbReference>
<evidence type="ECO:0000256" key="7">
    <source>
        <dbReference type="ARBA" id="ARBA00044550"/>
    </source>
</evidence>
<feature type="domain" description="Helicase ATP-binding" evidence="8">
    <location>
        <begin position="28"/>
        <end position="195"/>
    </location>
</feature>
<dbReference type="Pfam" id="PF16124">
    <property type="entry name" value="RecQ_Zn_bind"/>
    <property type="match status" value="1"/>
</dbReference>
<dbReference type="NCBIfam" id="TIGR00614">
    <property type="entry name" value="recQ_fam"/>
    <property type="match status" value="1"/>
</dbReference>
<dbReference type="SUPFAM" id="SSF52540">
    <property type="entry name" value="P-loop containing nucleoside triphosphate hydrolases"/>
    <property type="match status" value="1"/>
</dbReference>
<sequence length="488" mass="56050">MNVEHELHHFLQQKFGFTEFKAGQEEVITSLLNNRSTVAILPTGTGKSLCYQFFGEYTKQPVVIISPLLSLMQDQVEQLRLQGEKRVVALNSNLSFQDKRQVLEQLNRYAFIYLAPEMLRNEAVLAALLQLNIGLLVIDEAHCISAWGPDFRPDYLQLGQMRHQLGDPLTLAVTATATKRVLADMTKLLRLPASFKLVQYSVDRPNIFLATEKLPDEQTKKERLLSLLKQLPGPGLIYFSSKKQCDELTELIQQKTSLHVAAYHAGLSFAERYAVQQQFLTGQLDLICATSAFGMGINKTDIRYVIHYHMPQDLENYVQEIGRAGRDGQQSIAIILFNENDRFLQKRLAFNSLPNSDELELYQQSPAALKSASLESESAYLVTRYQQMGISFADMEQIFTQRRTEKLRALQQMLAYVNYPDCKRNFILRYFDEERVVKHQQNCCQLGEESYDLQQIFANVDQVTNNLPKNTPPSRDYRQVLQKLFRDD</sequence>
<dbReference type="EMBL" id="BQXH01000001">
    <property type="protein sequence ID" value="GKS80447.1"/>
    <property type="molecule type" value="Genomic_DNA"/>
</dbReference>
<evidence type="ECO:0000256" key="3">
    <source>
        <dbReference type="ARBA" id="ARBA00022806"/>
    </source>
</evidence>
<dbReference type="InterPro" id="IPR001650">
    <property type="entry name" value="Helicase_C-like"/>
</dbReference>
<proteinExistence type="predicted"/>
<dbReference type="InterPro" id="IPR002464">
    <property type="entry name" value="DNA/RNA_helicase_DEAH_CS"/>
</dbReference>
<dbReference type="PROSITE" id="PS51194">
    <property type="entry name" value="HELICASE_CTER"/>
    <property type="match status" value="1"/>
</dbReference>
<dbReference type="PANTHER" id="PTHR13710">
    <property type="entry name" value="DNA HELICASE RECQ FAMILY MEMBER"/>
    <property type="match status" value="1"/>
</dbReference>
<evidence type="ECO:0000256" key="2">
    <source>
        <dbReference type="ARBA" id="ARBA00022801"/>
    </source>
</evidence>
<protein>
    <recommendedName>
        <fullName evidence="6">ATP-dependent DNA helicase RecQ</fullName>
    </recommendedName>
    <alternativeName>
        <fullName evidence="7">DNA 3'-5' helicase RecQ</fullName>
    </alternativeName>
</protein>
<keyword evidence="3 10" id="KW-0347">Helicase</keyword>
<evidence type="ECO:0000256" key="4">
    <source>
        <dbReference type="ARBA" id="ARBA00022840"/>
    </source>
</evidence>
<comment type="caution">
    <text evidence="10">The sequence shown here is derived from an EMBL/GenBank/DDBJ whole genome shotgun (WGS) entry which is preliminary data.</text>
</comment>
<reference evidence="10" key="1">
    <citation type="journal article" date="2022" name="Int. J. Syst. Evol. Microbiol.">
        <title>A novel species of lactic acid bacteria, Ligilactobacillus pabuli sp. nov., isolated from alfalfa silage.</title>
        <authorList>
            <person name="Tohno M."/>
            <person name="Tanizawa Y."/>
            <person name="Sawada H."/>
            <person name="Sakamoto M."/>
            <person name="Ohkuma M."/>
            <person name="Kobayashi H."/>
        </authorList>
    </citation>
    <scope>NUCLEOTIDE SEQUENCE</scope>
    <source>
        <strain evidence="10">AF129</strain>
    </source>
</reference>
<evidence type="ECO:0000313" key="10">
    <source>
        <dbReference type="EMBL" id="GKS80447.1"/>
    </source>
</evidence>
<keyword evidence="4" id="KW-0067">ATP-binding</keyword>
<keyword evidence="11" id="KW-1185">Reference proteome</keyword>
<dbReference type="InterPro" id="IPR014001">
    <property type="entry name" value="Helicase_ATP-bd"/>
</dbReference>
<name>A0ABQ5JG27_9LACO</name>